<keyword evidence="6" id="KW-1185">Reference proteome</keyword>
<protein>
    <submittedName>
        <fullName evidence="5">Uncharacterized protein</fullName>
    </submittedName>
</protein>
<dbReference type="EMBL" id="BGPR01070753">
    <property type="protein sequence ID" value="GBO44133.1"/>
    <property type="molecule type" value="Genomic_DNA"/>
</dbReference>
<evidence type="ECO:0000313" key="3">
    <source>
        <dbReference type="EMBL" id="GBO44133.1"/>
    </source>
</evidence>
<evidence type="ECO:0000256" key="1">
    <source>
        <dbReference type="SAM" id="MobiDB-lite"/>
    </source>
</evidence>
<dbReference type="AlphaFoldDB" id="A0A4Y2X367"/>
<evidence type="ECO:0000313" key="5">
    <source>
        <dbReference type="EMBL" id="GBO44135.1"/>
    </source>
</evidence>
<evidence type="ECO:0000313" key="4">
    <source>
        <dbReference type="EMBL" id="GBO44134.1"/>
    </source>
</evidence>
<proteinExistence type="predicted"/>
<dbReference type="EMBL" id="BGPR01070750">
    <property type="protein sequence ID" value="GBO44128.1"/>
    <property type="molecule type" value="Genomic_DNA"/>
</dbReference>
<sequence length="86" mass="9682">MKLAILDLKQMTRLTPALECCYPNFHATLTKGRMTLDIAFSMYHIHLHCSSKVDLHFNPGTFQSRSKPSSLGDHGSPPHLNCYHAT</sequence>
<organism evidence="5 6">
    <name type="scientific">Araneus ventricosus</name>
    <name type="common">Orbweaver spider</name>
    <name type="synonym">Epeira ventricosa</name>
    <dbReference type="NCBI Taxonomy" id="182803"/>
    <lineage>
        <taxon>Eukaryota</taxon>
        <taxon>Metazoa</taxon>
        <taxon>Ecdysozoa</taxon>
        <taxon>Arthropoda</taxon>
        <taxon>Chelicerata</taxon>
        <taxon>Arachnida</taxon>
        <taxon>Araneae</taxon>
        <taxon>Araneomorphae</taxon>
        <taxon>Entelegynae</taxon>
        <taxon>Araneoidea</taxon>
        <taxon>Araneidae</taxon>
        <taxon>Araneus</taxon>
    </lineage>
</organism>
<dbReference type="EMBL" id="BGPR01070754">
    <property type="protein sequence ID" value="GBO44134.1"/>
    <property type="molecule type" value="Genomic_DNA"/>
</dbReference>
<reference evidence="5 6" key="1">
    <citation type="journal article" date="2019" name="Sci. Rep.">
        <title>Orb-weaving spider Araneus ventricosus genome elucidates the spidroin gene catalogue.</title>
        <authorList>
            <person name="Kono N."/>
            <person name="Nakamura H."/>
            <person name="Ohtoshi R."/>
            <person name="Moran D.A.P."/>
            <person name="Shinohara A."/>
            <person name="Yoshida Y."/>
            <person name="Fujiwara M."/>
            <person name="Mori M."/>
            <person name="Tomita M."/>
            <person name="Arakawa K."/>
        </authorList>
    </citation>
    <scope>NUCLEOTIDE SEQUENCE [LARGE SCALE GENOMIC DNA]</scope>
</reference>
<gene>
    <name evidence="2" type="ORF">AVEN_247796_1</name>
    <name evidence="3" type="ORF">AVEN_269491_1</name>
    <name evidence="4" type="ORF">AVEN_66394_1</name>
    <name evidence="5" type="ORF">AVEN_68228_1</name>
</gene>
<dbReference type="EMBL" id="BGPR01070755">
    <property type="protein sequence ID" value="GBO44135.1"/>
    <property type="molecule type" value="Genomic_DNA"/>
</dbReference>
<comment type="caution">
    <text evidence="5">The sequence shown here is derived from an EMBL/GenBank/DDBJ whole genome shotgun (WGS) entry which is preliminary data.</text>
</comment>
<evidence type="ECO:0000313" key="6">
    <source>
        <dbReference type="Proteomes" id="UP000499080"/>
    </source>
</evidence>
<feature type="region of interest" description="Disordered" evidence="1">
    <location>
        <begin position="64"/>
        <end position="86"/>
    </location>
</feature>
<dbReference type="Proteomes" id="UP000499080">
    <property type="component" value="Unassembled WGS sequence"/>
</dbReference>
<name>A0A4Y2X367_ARAVE</name>
<accession>A0A4Y2X367</accession>
<evidence type="ECO:0000313" key="2">
    <source>
        <dbReference type="EMBL" id="GBO44128.1"/>
    </source>
</evidence>